<gene>
    <name evidence="8" type="ORF">CTER_3268</name>
</gene>
<dbReference type="STRING" id="1195236.CTER_3268"/>
<keyword evidence="9" id="KW-1185">Reference proteome</keyword>
<feature type="compositionally biased region" description="Low complexity" evidence="6">
    <location>
        <begin position="38"/>
        <end position="50"/>
    </location>
</feature>
<evidence type="ECO:0000313" key="8">
    <source>
        <dbReference type="EMBL" id="EMS70962.1"/>
    </source>
</evidence>
<dbReference type="Proteomes" id="UP000014155">
    <property type="component" value="Unassembled WGS sequence"/>
</dbReference>
<reference evidence="8 9" key="1">
    <citation type="journal article" date="2013" name="Genome Announc.">
        <title>Draft Genome Sequence of the Cellulolytic, Mesophilic, Anaerobic Bacterium Clostridium termitidis Strain CT1112 (DSM 5398).</title>
        <authorList>
            <person name="Lal S."/>
            <person name="Ramachandran U."/>
            <person name="Zhang X."/>
            <person name="Munir R."/>
            <person name="Sparling R."/>
            <person name="Levin D.B."/>
        </authorList>
    </citation>
    <scope>NUCLEOTIDE SEQUENCE [LARGE SCALE GENOMIC DNA]</scope>
    <source>
        <strain evidence="8 9">CT1112</strain>
    </source>
</reference>
<keyword evidence="1" id="KW-1003">Cell membrane</keyword>
<dbReference type="eggNOG" id="COG1653">
    <property type="taxonomic scope" value="Bacteria"/>
</dbReference>
<sequence length="527" mass="58238">MSKNFKGFVFRFLPISMAIALMLSACGGSGETAGESNPSSASQPQTAASADGKDPNDIVEINILAPLFTDPPDMNNEFWTEYQRLTRSKLNVEWVNSGDFHTAFNLRVASGDVPEVSGVPDIRSLQLLNAIDNGVFWDITEPLGDFSKYPNLKNNVAANCYSYLSVKGKIYALPRSRTRIDLGVNIRKDWLDKLGIPLPTNTTEFADALEKIVKSDADGNGKVDTVGLIATGALPGSLQVAFGALTPQYNDDGGQYYPCLTDGWIDYVEYCRDLYSRGVIDKEYMNAKYEDGMNMYTSNRAAAYVMSIWNIWEQEQGSAKVQKDPVPEIVSLKLTGPKGDTGIQLNTGVSGGYYISKKVSEEKMLRILQYMEDATSQEVTDLAYYGIKGVHHDVVDGTPVLNKLGIAQINTSSKCVGPLAYMKYGKVDSAAGSKEYNEARRKSVEGYEEVGKVDLWGNGTLVSETWQKVWPKYENTFKANETKTVAGRMSMDEFRAYVESLRNDPALKPAFKEFAAAYEDFNSTLKK</sequence>
<evidence type="ECO:0000256" key="2">
    <source>
        <dbReference type="ARBA" id="ARBA00022729"/>
    </source>
</evidence>
<evidence type="ECO:0000256" key="6">
    <source>
        <dbReference type="SAM" id="MobiDB-lite"/>
    </source>
</evidence>
<evidence type="ECO:0000256" key="1">
    <source>
        <dbReference type="ARBA" id="ARBA00022475"/>
    </source>
</evidence>
<name>S0FHL6_RUMCE</name>
<dbReference type="Gene3D" id="3.40.190.10">
    <property type="entry name" value="Periplasmic binding protein-like II"/>
    <property type="match status" value="2"/>
</dbReference>
<dbReference type="PANTHER" id="PTHR43649">
    <property type="entry name" value="ARABINOSE-BINDING PROTEIN-RELATED"/>
    <property type="match status" value="1"/>
</dbReference>
<comment type="caution">
    <text evidence="8">The sequence shown here is derived from an EMBL/GenBank/DDBJ whole genome shotgun (WGS) entry which is preliminary data.</text>
</comment>
<protein>
    <submittedName>
        <fullName evidence="8">ABC-type sugar transport system, periplasmic component</fullName>
    </submittedName>
</protein>
<feature type="region of interest" description="Disordered" evidence="6">
    <location>
        <begin position="30"/>
        <end position="54"/>
    </location>
</feature>
<keyword evidence="8" id="KW-0813">Transport</keyword>
<keyword evidence="8" id="KW-0762">Sugar transport</keyword>
<dbReference type="InterPro" id="IPR050490">
    <property type="entry name" value="Bact_solute-bd_prot1"/>
</dbReference>
<keyword evidence="2 7" id="KW-0732">Signal</keyword>
<feature type="chain" id="PRO_5004497123" evidence="7">
    <location>
        <begin position="28"/>
        <end position="527"/>
    </location>
</feature>
<feature type="signal peptide" evidence="7">
    <location>
        <begin position="1"/>
        <end position="27"/>
    </location>
</feature>
<dbReference type="InterPro" id="IPR006059">
    <property type="entry name" value="SBP"/>
</dbReference>
<dbReference type="PANTHER" id="PTHR43649:SF33">
    <property type="entry name" value="POLYGALACTURONAN_RHAMNOGALACTURONAN-BINDING PROTEIN YTCQ"/>
    <property type="match status" value="1"/>
</dbReference>
<dbReference type="AlphaFoldDB" id="S0FHL6"/>
<organism evidence="8 9">
    <name type="scientific">Ruminiclostridium cellobioparum subsp. termitidis CT1112</name>
    <dbReference type="NCBI Taxonomy" id="1195236"/>
    <lineage>
        <taxon>Bacteria</taxon>
        <taxon>Bacillati</taxon>
        <taxon>Bacillota</taxon>
        <taxon>Clostridia</taxon>
        <taxon>Eubacteriales</taxon>
        <taxon>Oscillospiraceae</taxon>
        <taxon>Ruminiclostridium</taxon>
    </lineage>
</organism>
<evidence type="ECO:0000313" key="9">
    <source>
        <dbReference type="Proteomes" id="UP000014155"/>
    </source>
</evidence>
<dbReference type="Pfam" id="PF01547">
    <property type="entry name" value="SBP_bac_1"/>
    <property type="match status" value="1"/>
</dbReference>
<dbReference type="EMBL" id="AORV01000045">
    <property type="protein sequence ID" value="EMS70962.1"/>
    <property type="molecule type" value="Genomic_DNA"/>
</dbReference>
<dbReference type="PROSITE" id="PS51257">
    <property type="entry name" value="PROKAR_LIPOPROTEIN"/>
    <property type="match status" value="1"/>
</dbReference>
<evidence type="ECO:0000256" key="5">
    <source>
        <dbReference type="ARBA" id="ARBA00023288"/>
    </source>
</evidence>
<keyword evidence="4" id="KW-0564">Palmitate</keyword>
<accession>S0FHL6</accession>
<dbReference type="PATRIC" id="fig|1195236.3.peg.3490"/>
<evidence type="ECO:0000256" key="7">
    <source>
        <dbReference type="SAM" id="SignalP"/>
    </source>
</evidence>
<proteinExistence type="predicted"/>
<keyword evidence="3" id="KW-0472">Membrane</keyword>
<evidence type="ECO:0000256" key="4">
    <source>
        <dbReference type="ARBA" id="ARBA00023139"/>
    </source>
</evidence>
<dbReference type="SUPFAM" id="SSF53850">
    <property type="entry name" value="Periplasmic binding protein-like II"/>
    <property type="match status" value="1"/>
</dbReference>
<dbReference type="RefSeq" id="WP_004627489.1">
    <property type="nucleotide sequence ID" value="NZ_AORV01000045.1"/>
</dbReference>
<evidence type="ECO:0000256" key="3">
    <source>
        <dbReference type="ARBA" id="ARBA00023136"/>
    </source>
</evidence>
<keyword evidence="5" id="KW-0449">Lipoprotein</keyword>